<dbReference type="PANTHER" id="PTHR31331">
    <property type="entry name" value="LCCL DOMAIN PROTEIN (AFU_ORTHOLOGUE AFUA_5G08630)"/>
    <property type="match status" value="1"/>
</dbReference>
<dbReference type="SMART" id="SM00603">
    <property type="entry name" value="LCCL"/>
    <property type="match status" value="1"/>
</dbReference>
<protein>
    <submittedName>
        <fullName evidence="2">Cysteine-rich secretory protein LCCL domain-containing 2</fullName>
    </submittedName>
</protein>
<dbReference type="OrthoDB" id="8886537at2759"/>
<dbReference type="InterPro" id="IPR004043">
    <property type="entry name" value="LCCL"/>
</dbReference>
<evidence type="ECO:0000313" key="3">
    <source>
        <dbReference type="Proteomes" id="UP000700334"/>
    </source>
</evidence>
<organism evidence="2 3">
    <name type="scientific">Galemys pyrenaicus</name>
    <name type="common">Iberian desman</name>
    <name type="synonym">Pyrenean desman</name>
    <dbReference type="NCBI Taxonomy" id="202257"/>
    <lineage>
        <taxon>Eukaryota</taxon>
        <taxon>Metazoa</taxon>
        <taxon>Chordata</taxon>
        <taxon>Craniata</taxon>
        <taxon>Vertebrata</taxon>
        <taxon>Euteleostomi</taxon>
        <taxon>Mammalia</taxon>
        <taxon>Eutheria</taxon>
        <taxon>Laurasiatheria</taxon>
        <taxon>Eulipotyphla</taxon>
        <taxon>Talpidae</taxon>
        <taxon>Galemys</taxon>
    </lineage>
</organism>
<comment type="caution">
    <text evidence="2">The sequence shown here is derived from an EMBL/GenBank/DDBJ whole genome shotgun (WGS) entry which is preliminary data.</text>
</comment>
<dbReference type="InterPro" id="IPR036609">
    <property type="entry name" value="LCCL_sf"/>
</dbReference>
<dbReference type="Pfam" id="PF03815">
    <property type="entry name" value="LCCL"/>
    <property type="match status" value="1"/>
</dbReference>
<gene>
    <name evidence="2" type="ORF">J0S82_004658</name>
</gene>
<name>A0A8J6A6P1_GALPY</name>
<dbReference type="EMBL" id="JAGFMF010011775">
    <property type="protein sequence ID" value="KAG8513147.1"/>
    <property type="molecule type" value="Genomic_DNA"/>
</dbReference>
<proteinExistence type="predicted"/>
<dbReference type="PROSITE" id="PS50820">
    <property type="entry name" value="LCCL"/>
    <property type="match status" value="1"/>
</dbReference>
<evidence type="ECO:0000259" key="1">
    <source>
        <dbReference type="PROSITE" id="PS50820"/>
    </source>
</evidence>
<dbReference type="SUPFAM" id="SSF69848">
    <property type="entry name" value="LCCL domain"/>
    <property type="match status" value="1"/>
</dbReference>
<sequence length="182" mass="20255">MNPLLVESLGTVPPVSKKAQQELACFCRRAQLVGDCVVSGAPPPPAQGSWHWRIRSQVELSKAHAGKRWRQDKHFGYFWARLRTKMNSDRLTASPLPPQASSICRAAIHYGVLDDRGGLVDITRNGKVPFFVKSERNGVHSLSKYKSSSSFMVSKVKEQDVDCYATVAQLCPFEKSGTHCPR</sequence>
<dbReference type="Proteomes" id="UP000700334">
    <property type="component" value="Unassembled WGS sequence"/>
</dbReference>
<keyword evidence="3" id="KW-1185">Reference proteome</keyword>
<dbReference type="InterPro" id="IPR051957">
    <property type="entry name" value="CRISP-LCCL_domain"/>
</dbReference>
<evidence type="ECO:0000313" key="2">
    <source>
        <dbReference type="EMBL" id="KAG8513147.1"/>
    </source>
</evidence>
<dbReference type="Gene3D" id="2.170.130.20">
    <property type="entry name" value="LCCL-like domain"/>
    <property type="match status" value="1"/>
</dbReference>
<reference evidence="2" key="1">
    <citation type="journal article" date="2021" name="Evol. Appl.">
        <title>The genome of the Pyrenean desman and the effects of bottlenecks and inbreeding on the genomic landscape of an endangered species.</title>
        <authorList>
            <person name="Escoda L."/>
            <person name="Castresana J."/>
        </authorList>
    </citation>
    <scope>NUCLEOTIDE SEQUENCE</scope>
    <source>
        <strain evidence="2">IBE-C5619</strain>
    </source>
</reference>
<dbReference type="PANTHER" id="PTHR31331:SF1">
    <property type="entry name" value="CYSTEINE RICH SECRETORY PROTEIN LCCL DOMAIN CONTAINING 2"/>
    <property type="match status" value="1"/>
</dbReference>
<feature type="domain" description="LCCL" evidence="1">
    <location>
        <begin position="100"/>
        <end position="151"/>
    </location>
</feature>
<dbReference type="AlphaFoldDB" id="A0A8J6A6P1"/>
<accession>A0A8J6A6P1</accession>